<proteinExistence type="predicted"/>
<dbReference type="STRING" id="1777138.AWB77_03839"/>
<comment type="caution">
    <text evidence="3">The sequence shown here is derived from an EMBL/GenBank/DDBJ whole genome shotgun (WGS) entry which is preliminary data.</text>
</comment>
<dbReference type="RefSeq" id="WP_061135994.1">
    <property type="nucleotide sequence ID" value="NZ_FCNX02000009.1"/>
</dbReference>
<protein>
    <submittedName>
        <fullName evidence="3">Integrase catalytic subunit</fullName>
    </submittedName>
</protein>
<dbReference type="InterPro" id="IPR015378">
    <property type="entry name" value="Transposase-like_Mu_C"/>
</dbReference>
<keyword evidence="4" id="KW-1185">Reference proteome</keyword>
<dbReference type="EMBL" id="FCNX02000009">
    <property type="protein sequence ID" value="SAK79087.1"/>
    <property type="molecule type" value="Genomic_DNA"/>
</dbReference>
<accession>A0A158CC53</accession>
<reference evidence="3" key="1">
    <citation type="submission" date="2016-01" db="EMBL/GenBank/DDBJ databases">
        <authorList>
            <person name="Peeters C."/>
        </authorList>
    </citation>
    <scope>NUCLEOTIDE SEQUENCE</scope>
    <source>
        <strain evidence="3">LMG 29320</strain>
    </source>
</reference>
<dbReference type="AlphaFoldDB" id="A0A158CC53"/>
<evidence type="ECO:0000313" key="4">
    <source>
        <dbReference type="Proteomes" id="UP000054903"/>
    </source>
</evidence>
<dbReference type="InterPro" id="IPR036397">
    <property type="entry name" value="RNaseH_sf"/>
</dbReference>
<dbReference type="OrthoDB" id="5439087at2"/>
<gene>
    <name evidence="3" type="ORF">AWB77_03839</name>
</gene>
<organism evidence="3 4">
    <name type="scientific">Caballeronia fortuita</name>
    <dbReference type="NCBI Taxonomy" id="1777138"/>
    <lineage>
        <taxon>Bacteria</taxon>
        <taxon>Pseudomonadati</taxon>
        <taxon>Pseudomonadota</taxon>
        <taxon>Betaproteobacteria</taxon>
        <taxon>Burkholderiales</taxon>
        <taxon>Burkholderiaceae</taxon>
        <taxon>Caballeronia</taxon>
    </lineage>
</organism>
<evidence type="ECO:0000256" key="1">
    <source>
        <dbReference type="SAM" id="MobiDB-lite"/>
    </source>
</evidence>
<sequence>MLLKNDLFDAADQTRYRVLSIDPEGHRGWVMPVSGPGRWPEYRDFGVLTGHVSVKALRGSDAGQQPDLAFYSETARRRAYKAYDAIEPLINHPHIFVASARGPLVEARARELGISETTLYRYLRLYWRHGQTRLALIPDFDKIGRSSAALTAGRGRRPKDGKYRTFQMTPEDAKNVQTAIRKYYLDGEISTLAGAHFRMREEFYSYLDGNGTRYLHPDGECPSIFQFRHIARTKFTLTEILRKKRGSKEFDREHGAHLGSALEEAVGVGHIYEIDATIADVFLVALEDRSTIIGKPTLYLIYDRWSRLVVGFYVGLENASWTGAMLAILSVAADKQALCAKYGIPYNSEDWPADATFPEKWIGDRGEMNSNNSYRICDGMQSIVVNTQSLLPHRKGTVECGFRLLHASIADVTPGYEPPMNAIKRRQKRYYQDASLTLDEFTSIVIKHAIAHNRKIMKGYRLEPRHVLSGTPAVPLDLWNDDVARRSGALARYDYDFLRLQLLPKDKATVTQDGIKFKRLVFDCPSANELGWYVQAGRRGNFAVEVSYDPRSASSVIVYNPADRRQTFECRLAPASKEFAGYSFAEVEYIFRRAELNNFENKASADQAKAELRQYIRGLSETAVAERKLASKGKSRSGRRADTAYARAAELAARRREDAAMPSITEPLPTNVIPMQTAPSARPAFDDRGKSEPSPQVESGAIGGPAKVTSSPLRDMLRRKAQEKLNARGSE</sequence>
<dbReference type="Pfam" id="PF09299">
    <property type="entry name" value="Mu-transpos_C"/>
    <property type="match status" value="1"/>
</dbReference>
<feature type="region of interest" description="Disordered" evidence="1">
    <location>
        <begin position="655"/>
        <end position="731"/>
    </location>
</feature>
<dbReference type="GO" id="GO:0003676">
    <property type="term" value="F:nucleic acid binding"/>
    <property type="evidence" value="ECO:0007669"/>
    <property type="project" value="InterPro"/>
</dbReference>
<feature type="compositionally biased region" description="Basic and acidic residues" evidence="1">
    <location>
        <begin position="715"/>
        <end position="731"/>
    </location>
</feature>
<dbReference type="Proteomes" id="UP000054903">
    <property type="component" value="Unassembled WGS sequence"/>
</dbReference>
<evidence type="ECO:0000259" key="2">
    <source>
        <dbReference type="Pfam" id="PF09299"/>
    </source>
</evidence>
<evidence type="ECO:0000313" key="3">
    <source>
        <dbReference type="EMBL" id="SAK79087.1"/>
    </source>
</evidence>
<dbReference type="Gene3D" id="3.30.420.10">
    <property type="entry name" value="Ribonuclease H-like superfamily/Ribonuclease H"/>
    <property type="match status" value="1"/>
</dbReference>
<name>A0A158CC53_9BURK</name>
<feature type="domain" description="Transposase-like Mu C-terminal" evidence="2">
    <location>
        <begin position="500"/>
        <end position="563"/>
    </location>
</feature>